<comment type="catalytic activity">
    <reaction evidence="7 8">
        <text>cytidine(34) in tRNA(Ile2) + L-lysine + ATP = lysidine(34) in tRNA(Ile2) + AMP + diphosphate + H(+)</text>
        <dbReference type="Rhea" id="RHEA:43744"/>
        <dbReference type="Rhea" id="RHEA-COMP:10625"/>
        <dbReference type="Rhea" id="RHEA-COMP:10670"/>
        <dbReference type="ChEBI" id="CHEBI:15378"/>
        <dbReference type="ChEBI" id="CHEBI:30616"/>
        <dbReference type="ChEBI" id="CHEBI:32551"/>
        <dbReference type="ChEBI" id="CHEBI:33019"/>
        <dbReference type="ChEBI" id="CHEBI:82748"/>
        <dbReference type="ChEBI" id="CHEBI:83665"/>
        <dbReference type="ChEBI" id="CHEBI:456215"/>
        <dbReference type="EC" id="6.3.4.19"/>
    </reaction>
</comment>
<comment type="domain">
    <text evidence="8">The N-terminal region contains the highly conserved SGGXDS motif, predicted to be a P-loop motif involved in ATP binding.</text>
</comment>
<evidence type="ECO:0000256" key="5">
    <source>
        <dbReference type="ARBA" id="ARBA00022741"/>
    </source>
</evidence>
<dbReference type="Proteomes" id="UP001198220">
    <property type="component" value="Unassembled WGS sequence"/>
</dbReference>
<reference evidence="10 11" key="1">
    <citation type="submission" date="2021-10" db="EMBL/GenBank/DDBJ databases">
        <title>Anaerobic single-cell dispensing facilitates the cultivation of human gut bacteria.</title>
        <authorList>
            <person name="Afrizal A."/>
        </authorList>
    </citation>
    <scope>NUCLEOTIDE SEQUENCE [LARGE SCALE GENOMIC DNA]</scope>
    <source>
        <strain evidence="10 11">CLA-AA-H276</strain>
    </source>
</reference>
<feature type="binding site" evidence="8">
    <location>
        <begin position="26"/>
        <end position="31"/>
    </location>
    <ligand>
        <name>ATP</name>
        <dbReference type="ChEBI" id="CHEBI:30616"/>
    </ligand>
</feature>
<dbReference type="SUPFAM" id="SSF56037">
    <property type="entry name" value="PheT/TilS domain"/>
    <property type="match status" value="1"/>
</dbReference>
<evidence type="ECO:0000256" key="7">
    <source>
        <dbReference type="ARBA" id="ARBA00048539"/>
    </source>
</evidence>
<accession>A0AAE3DC96</accession>
<evidence type="ECO:0000259" key="9">
    <source>
        <dbReference type="SMART" id="SM00977"/>
    </source>
</evidence>
<dbReference type="Gene3D" id="3.50.40.10">
    <property type="entry name" value="Phenylalanyl-trna Synthetase, Chain B, domain 3"/>
    <property type="match status" value="1"/>
</dbReference>
<sequence>MREKVFSCLEKWHMTEPGMRIVVGLSGGADSVALLLLLSEYREKGQIEVEALHVHHGIRGETADRDQAFCEAFCRERGIPLKIVKKDVPEMAVGLHMSLEEAGREARYEAFEEYQREHPGSRTALAHHQNDQAETMLFRLMRGTGLRGLRGMEPVRLPYIRPLLCVTKEEILEFLKEEGISWVEDESNQELSYTRNKIRHLLLTPMEQIWPGSVSRMARTAEQLRETEEYLLKETEKACALYAQIQTEEIRIRLAAFEELHPAMQKRMVLSLLEQLMGSGKDLEAVHAEQLVSLAHGKRGGRTSLPGGAYAELGYKDLLLRRKSRKKTPVEYQEEVRICLPENFSEQPRAEFVFGGETFLFSMEKAGKMKKIPNRCYTKWFDYDKIRHGLVIRTRRPGDCLANGEHAHKKLKDYLIDSKVPREKRDGLILLADGNQVVWIVGMRISEDYKVTEQTKTILKVQIKNREE</sequence>
<comment type="function">
    <text evidence="8">Ligates lysine onto the cytidine present at position 34 of the AUA codon-specific tRNA(Ile) that contains the anticodon CAU, in an ATP-dependent manner. Cytidine is converted to lysidine, thus changing the amino acid specificity of the tRNA from methionine to isoleucine.</text>
</comment>
<dbReference type="AlphaFoldDB" id="A0AAE3DC96"/>
<dbReference type="InterPro" id="IPR012094">
    <property type="entry name" value="tRNA_Ile_lys_synt"/>
</dbReference>
<organism evidence="10 11">
    <name type="scientific">Hominiventricola filiformis</name>
    <dbReference type="NCBI Taxonomy" id="2885352"/>
    <lineage>
        <taxon>Bacteria</taxon>
        <taxon>Bacillati</taxon>
        <taxon>Bacillota</taxon>
        <taxon>Clostridia</taxon>
        <taxon>Lachnospirales</taxon>
        <taxon>Lachnospiraceae</taxon>
        <taxon>Hominiventricola</taxon>
    </lineage>
</organism>
<dbReference type="NCBIfam" id="TIGR02433">
    <property type="entry name" value="lysidine_TilS_C"/>
    <property type="match status" value="1"/>
</dbReference>
<dbReference type="NCBIfam" id="TIGR02432">
    <property type="entry name" value="lysidine_TilS_N"/>
    <property type="match status" value="1"/>
</dbReference>
<comment type="caution">
    <text evidence="10">The sequence shown here is derived from an EMBL/GenBank/DDBJ whole genome shotgun (WGS) entry which is preliminary data.</text>
</comment>
<dbReference type="GO" id="GO:0006400">
    <property type="term" value="P:tRNA modification"/>
    <property type="evidence" value="ECO:0007669"/>
    <property type="project" value="UniProtKB-UniRule"/>
</dbReference>
<keyword evidence="6 8" id="KW-0067">ATP-binding</keyword>
<gene>
    <name evidence="8 10" type="primary">tilS</name>
    <name evidence="10" type="ORF">LKD36_10245</name>
</gene>
<dbReference type="GO" id="GO:0005737">
    <property type="term" value="C:cytoplasm"/>
    <property type="evidence" value="ECO:0007669"/>
    <property type="project" value="UniProtKB-SubCell"/>
</dbReference>
<dbReference type="SUPFAM" id="SSF82829">
    <property type="entry name" value="MesJ substrate recognition domain-like"/>
    <property type="match status" value="1"/>
</dbReference>
<dbReference type="InterPro" id="IPR020825">
    <property type="entry name" value="Phe-tRNA_synthase-like_B3/B4"/>
</dbReference>
<dbReference type="Pfam" id="PF01171">
    <property type="entry name" value="ATP_bind_3"/>
    <property type="match status" value="1"/>
</dbReference>
<dbReference type="GO" id="GO:0005524">
    <property type="term" value="F:ATP binding"/>
    <property type="evidence" value="ECO:0007669"/>
    <property type="project" value="UniProtKB-UniRule"/>
</dbReference>
<evidence type="ECO:0000256" key="4">
    <source>
        <dbReference type="ARBA" id="ARBA00022694"/>
    </source>
</evidence>
<dbReference type="CDD" id="cd01992">
    <property type="entry name" value="TilS_N"/>
    <property type="match status" value="1"/>
</dbReference>
<dbReference type="RefSeq" id="WP_308459536.1">
    <property type="nucleotide sequence ID" value="NZ_JAJEPS010000009.1"/>
</dbReference>
<feature type="domain" description="Lysidine-tRNA(Ile) synthetase C-terminal" evidence="9">
    <location>
        <begin position="390"/>
        <end position="461"/>
    </location>
</feature>
<dbReference type="PANTHER" id="PTHR43033:SF1">
    <property type="entry name" value="TRNA(ILE)-LYSIDINE SYNTHASE-RELATED"/>
    <property type="match status" value="1"/>
</dbReference>
<evidence type="ECO:0000256" key="6">
    <source>
        <dbReference type="ARBA" id="ARBA00022840"/>
    </source>
</evidence>
<dbReference type="GO" id="GO:0032267">
    <property type="term" value="F:tRNA(Ile)-lysidine synthase activity"/>
    <property type="evidence" value="ECO:0007669"/>
    <property type="project" value="UniProtKB-EC"/>
</dbReference>
<dbReference type="InterPro" id="IPR014729">
    <property type="entry name" value="Rossmann-like_a/b/a_fold"/>
</dbReference>
<name>A0AAE3DC96_9FIRM</name>
<dbReference type="EMBL" id="JAJEPS010000009">
    <property type="protein sequence ID" value="MCC2126561.1"/>
    <property type="molecule type" value="Genomic_DNA"/>
</dbReference>
<keyword evidence="3 8" id="KW-0436">Ligase</keyword>
<keyword evidence="4 8" id="KW-0819">tRNA processing</keyword>
<keyword evidence="5 8" id="KW-0547">Nucleotide-binding</keyword>
<dbReference type="SUPFAM" id="SSF52402">
    <property type="entry name" value="Adenine nucleotide alpha hydrolases-like"/>
    <property type="match status" value="1"/>
</dbReference>
<evidence type="ECO:0000256" key="3">
    <source>
        <dbReference type="ARBA" id="ARBA00022598"/>
    </source>
</evidence>
<protein>
    <recommendedName>
        <fullName evidence="8">tRNA(Ile)-lysidine synthase</fullName>
        <ecNumber evidence="8">6.3.4.19</ecNumber>
    </recommendedName>
    <alternativeName>
        <fullName evidence="8">tRNA(Ile)-2-lysyl-cytidine synthase</fullName>
    </alternativeName>
    <alternativeName>
        <fullName evidence="8">tRNA(Ile)-lysidine synthetase</fullName>
    </alternativeName>
</protein>
<dbReference type="Gene3D" id="3.40.50.620">
    <property type="entry name" value="HUPs"/>
    <property type="match status" value="1"/>
</dbReference>
<keyword evidence="2 8" id="KW-0963">Cytoplasm</keyword>
<dbReference type="InterPro" id="IPR012795">
    <property type="entry name" value="tRNA_Ile_lys_synt_N"/>
</dbReference>
<evidence type="ECO:0000313" key="10">
    <source>
        <dbReference type="EMBL" id="MCC2126561.1"/>
    </source>
</evidence>
<dbReference type="SMART" id="SM00977">
    <property type="entry name" value="TilS_C"/>
    <property type="match status" value="1"/>
</dbReference>
<comment type="subcellular location">
    <subcellularLocation>
        <location evidence="1 8">Cytoplasm</location>
    </subcellularLocation>
</comment>
<dbReference type="EC" id="6.3.4.19" evidence="8"/>
<dbReference type="HAMAP" id="MF_01161">
    <property type="entry name" value="tRNA_Ile_lys_synt"/>
    <property type="match status" value="1"/>
</dbReference>
<evidence type="ECO:0000256" key="1">
    <source>
        <dbReference type="ARBA" id="ARBA00004496"/>
    </source>
</evidence>
<dbReference type="Pfam" id="PF11734">
    <property type="entry name" value="TilS_C"/>
    <property type="match status" value="1"/>
</dbReference>
<dbReference type="Gene3D" id="1.20.59.20">
    <property type="match status" value="1"/>
</dbReference>
<proteinExistence type="inferred from homology"/>
<evidence type="ECO:0000313" key="11">
    <source>
        <dbReference type="Proteomes" id="UP001198220"/>
    </source>
</evidence>
<evidence type="ECO:0000256" key="8">
    <source>
        <dbReference type="HAMAP-Rule" id="MF_01161"/>
    </source>
</evidence>
<dbReference type="InterPro" id="IPR011063">
    <property type="entry name" value="TilS/TtcA_N"/>
</dbReference>
<evidence type="ECO:0000256" key="2">
    <source>
        <dbReference type="ARBA" id="ARBA00022490"/>
    </source>
</evidence>
<dbReference type="InterPro" id="IPR012796">
    <property type="entry name" value="Lysidine-tRNA-synth_C"/>
</dbReference>
<dbReference type="PANTHER" id="PTHR43033">
    <property type="entry name" value="TRNA(ILE)-LYSIDINE SYNTHASE-RELATED"/>
    <property type="match status" value="1"/>
</dbReference>
<keyword evidence="11" id="KW-1185">Reference proteome</keyword>
<comment type="similarity">
    <text evidence="8">Belongs to the tRNA(Ile)-lysidine synthase family.</text>
</comment>